<keyword evidence="5" id="KW-0175">Coiled coil</keyword>
<dbReference type="PANTHER" id="PTHR12268">
    <property type="entry name" value="E3 UBIQUITIN-PROTEIN LIGASE KCMF1"/>
    <property type="match status" value="1"/>
</dbReference>
<name>A0A182VRX0_9DIPT</name>
<keyword evidence="3" id="KW-0862">Zinc</keyword>
<dbReference type="GO" id="GO:0050804">
    <property type="term" value="P:modulation of chemical synaptic transmission"/>
    <property type="evidence" value="ECO:0007669"/>
    <property type="project" value="UniProtKB-ARBA"/>
</dbReference>
<feature type="coiled-coil region" evidence="5">
    <location>
        <begin position="403"/>
        <end position="437"/>
    </location>
</feature>
<dbReference type="GO" id="GO:0046716">
    <property type="term" value="P:muscle cell cellular homeostasis"/>
    <property type="evidence" value="ECO:0007669"/>
    <property type="project" value="UniProtKB-ARBA"/>
</dbReference>
<dbReference type="SUPFAM" id="SSF47473">
    <property type="entry name" value="EF-hand"/>
    <property type="match status" value="4"/>
</dbReference>
<dbReference type="FunFam" id="1.10.238.10:FF:000014">
    <property type="entry name" value="Dystrobrevin alpha"/>
    <property type="match status" value="2"/>
</dbReference>
<evidence type="ECO:0000313" key="8">
    <source>
        <dbReference type="EnsemblMetazoa" id="AMIN000811-PA"/>
    </source>
</evidence>
<reference evidence="8" key="2">
    <citation type="submission" date="2020-05" db="UniProtKB">
        <authorList>
            <consortium name="EnsemblMetazoa"/>
        </authorList>
    </citation>
    <scope>IDENTIFICATION</scope>
    <source>
        <strain evidence="8">MINIMUS1</strain>
    </source>
</reference>
<evidence type="ECO:0000256" key="5">
    <source>
        <dbReference type="SAM" id="Coils"/>
    </source>
</evidence>
<dbReference type="InterPro" id="IPR015154">
    <property type="entry name" value="EF-hand_dom_typ2"/>
</dbReference>
<dbReference type="Gene3D" id="1.10.238.10">
    <property type="entry name" value="EF-hand"/>
    <property type="match status" value="2"/>
</dbReference>
<evidence type="ECO:0000256" key="3">
    <source>
        <dbReference type="ARBA" id="ARBA00022833"/>
    </source>
</evidence>
<proteinExistence type="predicted"/>
<feature type="compositionally biased region" description="Low complexity" evidence="6">
    <location>
        <begin position="1104"/>
        <end position="1118"/>
    </location>
</feature>
<dbReference type="PROSITE" id="PS50135">
    <property type="entry name" value="ZF_ZZ_2"/>
    <property type="match status" value="2"/>
</dbReference>
<dbReference type="Gene3D" id="3.30.60.90">
    <property type="match status" value="2"/>
</dbReference>
<evidence type="ECO:0000313" key="9">
    <source>
        <dbReference type="Proteomes" id="UP000075920"/>
    </source>
</evidence>
<dbReference type="CDD" id="cd02334">
    <property type="entry name" value="ZZ_dystrophin"/>
    <property type="match status" value="2"/>
</dbReference>
<keyword evidence="1" id="KW-0479">Metal-binding</keyword>
<evidence type="ECO:0000256" key="1">
    <source>
        <dbReference type="ARBA" id="ARBA00022723"/>
    </source>
</evidence>
<feature type="region of interest" description="Disordered" evidence="6">
    <location>
        <begin position="1102"/>
        <end position="1201"/>
    </location>
</feature>
<dbReference type="STRING" id="112268.A0A182VRX0"/>
<dbReference type="PROSITE" id="PS01357">
    <property type="entry name" value="ZF_ZZ_1"/>
    <property type="match status" value="2"/>
</dbReference>
<dbReference type="GO" id="GO:0045202">
    <property type="term" value="C:synapse"/>
    <property type="evidence" value="ECO:0007669"/>
    <property type="project" value="TreeGrafter"/>
</dbReference>
<feature type="domain" description="ZZ-type" evidence="7">
    <location>
        <begin position="230"/>
        <end position="286"/>
    </location>
</feature>
<dbReference type="EnsemblMetazoa" id="AMIN000811-RA">
    <property type="protein sequence ID" value="AMIN000811-PA"/>
    <property type="gene ID" value="AMIN000811"/>
</dbReference>
<accession>A0A182VRX0</accession>
<feature type="coiled-coil region" evidence="5">
    <location>
        <begin position="1021"/>
        <end position="1055"/>
    </location>
</feature>
<dbReference type="Pfam" id="PF09068">
    <property type="entry name" value="EF-hand_2"/>
    <property type="match status" value="2"/>
</dbReference>
<feature type="region of interest" description="Disordered" evidence="6">
    <location>
        <begin position="484"/>
        <end position="560"/>
    </location>
</feature>
<dbReference type="InterPro" id="IPR050774">
    <property type="entry name" value="KCMF1/Dystrophin"/>
</dbReference>
<dbReference type="Pfam" id="PF09069">
    <property type="entry name" value="EF-hand_3"/>
    <property type="match status" value="2"/>
</dbReference>
<dbReference type="InterPro" id="IPR043145">
    <property type="entry name" value="Znf_ZZ_sf"/>
</dbReference>
<evidence type="ECO:0000256" key="2">
    <source>
        <dbReference type="ARBA" id="ARBA00022771"/>
    </source>
</evidence>
<dbReference type="GO" id="GO:0016010">
    <property type="term" value="C:dystrophin-associated glycoprotein complex"/>
    <property type="evidence" value="ECO:0007669"/>
    <property type="project" value="UniProtKB-ARBA"/>
</dbReference>
<dbReference type="Gene3D" id="6.10.140.70">
    <property type="match status" value="1"/>
</dbReference>
<dbReference type="SMART" id="SM00291">
    <property type="entry name" value="ZnF_ZZ"/>
    <property type="match status" value="2"/>
</dbReference>
<keyword evidence="9" id="KW-1185">Reference proteome</keyword>
<feature type="domain" description="ZZ-type" evidence="7">
    <location>
        <begin position="848"/>
        <end position="904"/>
    </location>
</feature>
<dbReference type="GO" id="GO:0099536">
    <property type="term" value="P:synaptic signaling"/>
    <property type="evidence" value="ECO:0007669"/>
    <property type="project" value="TreeGrafter"/>
</dbReference>
<dbReference type="SUPFAM" id="SSF57850">
    <property type="entry name" value="RING/U-box"/>
    <property type="match status" value="2"/>
</dbReference>
<dbReference type="Pfam" id="PF00569">
    <property type="entry name" value="ZZ"/>
    <property type="match status" value="2"/>
</dbReference>
<dbReference type="PANTHER" id="PTHR12268:SF27">
    <property type="entry name" value="DYSTROBREVIN, ISOFORM F"/>
    <property type="match status" value="1"/>
</dbReference>
<evidence type="ECO:0000256" key="6">
    <source>
        <dbReference type="SAM" id="MobiDB-lite"/>
    </source>
</evidence>
<dbReference type="InterPro" id="IPR015153">
    <property type="entry name" value="EF-hand_dom_typ1"/>
</dbReference>
<organism evidence="8 9">
    <name type="scientific">Anopheles minimus</name>
    <dbReference type="NCBI Taxonomy" id="112268"/>
    <lineage>
        <taxon>Eukaryota</taxon>
        <taxon>Metazoa</taxon>
        <taxon>Ecdysozoa</taxon>
        <taxon>Arthropoda</taxon>
        <taxon>Hexapoda</taxon>
        <taxon>Insecta</taxon>
        <taxon>Pterygota</taxon>
        <taxon>Neoptera</taxon>
        <taxon>Endopterygota</taxon>
        <taxon>Diptera</taxon>
        <taxon>Nematocera</taxon>
        <taxon>Culicoidea</taxon>
        <taxon>Culicidae</taxon>
        <taxon>Anophelinae</taxon>
        <taxon>Anopheles</taxon>
    </lineage>
</organism>
<dbReference type="CDD" id="cd16244">
    <property type="entry name" value="EFh_DTN"/>
    <property type="match status" value="2"/>
</dbReference>
<keyword evidence="2 4" id="KW-0863">Zinc-finger</keyword>
<sequence>MEPMEARVAMLQDLKIQSFDTIRFASYRTACKLRYVQKSTNLHLVDIWNVIEAFRENGLNTLEPQNEVSVSRLETLVSSLYHNLNKRLPPTQQVHVDSKASLLLNWLLAAYSGDNSGKIRVFSIKVALAIMCAGKMVDKLRYIFSQISDGAGQLIHWKLGDFLREVLALPAAVFESPTFFYKEGLESEIFPVENKITVNDFMAGFMTEPGPACLVWMPLLHRLATVESVVHPTVCSVCMRENFTGFRYRCQRCHGYQLCQDCFWQGRVSLNHQNDHEVKEYSSYKSPSKQIGHSLRKSFRCVPDKPIQALPRFPEQPEKTLNLSHIVPPSPLPSHNGFPDGGIPGLATGLSLDSNGTSGTRGAVNSNDEEHRLIARYAARLAQESRTPGGSAPDPVQIGLDSSRAQRELIMQLESKNKEIMREIQKLRRQQEAEQVAPESPALMNELRALRQRKGELEGHLGALQDSRRQLMAQLEGLMRMLKNHQTQSPRSTPNSSPRSGKSPPIPQGPPMPNQGPRQGPMNPGGSGMPQNIPPGMLPPGVGMHGQDPHMGPGVMDMRGYAPNGNNRNVCPALHIIPSRTDQPHTNMEPMEARVAMLQDLKIQSFDTIRFASYRTACKLRYVQKSTNCKCTPVRGSLPVPTLNILIAFCCLFPKPLPLVHLVDIWNVIEAFRENGLNTLEPQNEVSVSRLETLVSSLYHNLNKRLPPTQQVHVDSKASLLLNWLLAAYSGDNSGKIRVFSIKVALAIMCAGKMVDKLRYIFSQISDGAGQLIHWKLGDFLREVLALPAAVFESPTFFYKEGLESEIFPVENKITVNDFMAGFMTEPGPACLVWMPLLHRLATVESVVHPTVCSVCMRENFTGFRYRCQRCHGYQLCQDCFWQGRVSLNHQNDHEVKEYSSYKSPSKQIGHSLRKSFRCVPDKPIQALPRFPEQPEKTLNLSHIVPPSPLPSHNGFPDGGIPGLATGLSLDSNGTSGTRGAVNSNDEEHRLIARYAARLAQESRTPGGSAPDPVQIGLDSSRAQRELIMQLESKNKEIMREIQKLRRQQEAEQVAPESPALMNELRALRQRKGELEGHLGALQDSRRQLMAQLEGLLRMLKNHQTQSPRSTPNSSPRSGKSPPIPQGPPMPNQGPRQGPMNPGGSGMPQNIPPGMLPPGVGMHGQDPHMGPGVMDMRGYAPNGNNNGSINGGGPLGSRSNAAGACPPVAGGRSDLHYAADSVSTAMSSLVRELNTVFYAHYEGHLPAGVVHKPPMRYFSEGSDDDSIASSQHTMRHSLDFDEMHMTTHEWSEKDNTQWQEQFAAWSLNSQNQ</sequence>
<evidence type="ECO:0000256" key="4">
    <source>
        <dbReference type="PROSITE-ProRule" id="PRU00228"/>
    </source>
</evidence>
<dbReference type="InterPro" id="IPR000433">
    <property type="entry name" value="Znf_ZZ"/>
</dbReference>
<dbReference type="VEuPathDB" id="VectorBase:AMIN000811"/>
<dbReference type="Proteomes" id="UP000075920">
    <property type="component" value="Unassembled WGS sequence"/>
</dbReference>
<evidence type="ECO:0000259" key="7">
    <source>
        <dbReference type="PROSITE" id="PS50135"/>
    </source>
</evidence>
<feature type="compositionally biased region" description="Pro residues" evidence="6">
    <location>
        <begin position="504"/>
        <end position="514"/>
    </location>
</feature>
<reference evidence="9" key="1">
    <citation type="submission" date="2013-03" db="EMBL/GenBank/DDBJ databases">
        <title>The Genome Sequence of Anopheles minimus MINIMUS1.</title>
        <authorList>
            <consortium name="The Broad Institute Genomics Platform"/>
            <person name="Neafsey D.E."/>
            <person name="Walton C."/>
            <person name="Walker B."/>
            <person name="Young S.K."/>
            <person name="Zeng Q."/>
            <person name="Gargeya S."/>
            <person name="Fitzgerald M."/>
            <person name="Haas B."/>
            <person name="Abouelleil A."/>
            <person name="Allen A.W."/>
            <person name="Alvarado L."/>
            <person name="Arachchi H.M."/>
            <person name="Berlin A.M."/>
            <person name="Chapman S.B."/>
            <person name="Gainer-Dewar J."/>
            <person name="Goldberg J."/>
            <person name="Griggs A."/>
            <person name="Gujja S."/>
            <person name="Hansen M."/>
            <person name="Howarth C."/>
            <person name="Imamovic A."/>
            <person name="Ireland A."/>
            <person name="Larimer J."/>
            <person name="McCowan C."/>
            <person name="Murphy C."/>
            <person name="Pearson M."/>
            <person name="Poon T.W."/>
            <person name="Priest M."/>
            <person name="Roberts A."/>
            <person name="Saif S."/>
            <person name="Shea T."/>
            <person name="Sisk P."/>
            <person name="Sykes S."/>
            <person name="Wortman J."/>
            <person name="Nusbaum C."/>
            <person name="Birren B."/>
        </authorList>
    </citation>
    <scope>NUCLEOTIDE SEQUENCE [LARGE SCALE GENOMIC DNA]</scope>
    <source>
        <strain evidence="9">MINIMUS1</strain>
    </source>
</reference>
<dbReference type="InterPro" id="IPR011992">
    <property type="entry name" value="EF-hand-dom_pair"/>
</dbReference>
<dbReference type="GO" id="GO:0008270">
    <property type="term" value="F:zinc ion binding"/>
    <property type="evidence" value="ECO:0007669"/>
    <property type="project" value="UniProtKB-KW"/>
</dbReference>
<feature type="compositionally biased region" description="Low complexity" evidence="6">
    <location>
        <begin position="486"/>
        <end position="500"/>
    </location>
</feature>
<feature type="compositionally biased region" description="Pro residues" evidence="6">
    <location>
        <begin position="1122"/>
        <end position="1132"/>
    </location>
</feature>
<protein>
    <recommendedName>
        <fullName evidence="7">ZZ-type domain-containing protein</fullName>
    </recommendedName>
</protein>